<feature type="region of interest" description="Disordered" evidence="1">
    <location>
        <begin position="1"/>
        <end position="27"/>
    </location>
</feature>
<dbReference type="EMBL" id="JAQFWQ010000111">
    <property type="protein sequence ID" value="MDA2814270.1"/>
    <property type="molecule type" value="Genomic_DNA"/>
</dbReference>
<reference evidence="2 3" key="1">
    <citation type="submission" date="2023-01" db="EMBL/GenBank/DDBJ databases">
        <title>Draft genome sequence of Nocardiopsis sp. RSe5-2 isolated from halophytes.</title>
        <authorList>
            <person name="Duangmal K."/>
            <person name="Chantavorakit T."/>
        </authorList>
    </citation>
    <scope>NUCLEOTIDE SEQUENCE [LARGE SCALE GENOMIC DNA]</scope>
    <source>
        <strain evidence="2 3">RSe5-2</strain>
    </source>
</reference>
<name>A0ABT4UBB7_9ACTN</name>
<comment type="caution">
    <text evidence="2">The sequence shown here is derived from an EMBL/GenBank/DDBJ whole genome shotgun (WGS) entry which is preliminary data.</text>
</comment>
<dbReference type="Proteomes" id="UP001527866">
    <property type="component" value="Unassembled WGS sequence"/>
</dbReference>
<protein>
    <submittedName>
        <fullName evidence="2">Uncharacterized protein</fullName>
    </submittedName>
</protein>
<evidence type="ECO:0000313" key="2">
    <source>
        <dbReference type="EMBL" id="MDA2814270.1"/>
    </source>
</evidence>
<gene>
    <name evidence="2" type="ORF">O4J56_26715</name>
</gene>
<accession>A0ABT4UBB7</accession>
<evidence type="ECO:0000256" key="1">
    <source>
        <dbReference type="SAM" id="MobiDB-lite"/>
    </source>
</evidence>
<proteinExistence type="predicted"/>
<keyword evidence="3" id="KW-1185">Reference proteome</keyword>
<organism evidence="2 3">
    <name type="scientific">Nocardiopsis endophytica</name>
    <dbReference type="NCBI Taxonomy" id="3018445"/>
    <lineage>
        <taxon>Bacteria</taxon>
        <taxon>Bacillati</taxon>
        <taxon>Actinomycetota</taxon>
        <taxon>Actinomycetes</taxon>
        <taxon>Streptosporangiales</taxon>
        <taxon>Nocardiopsidaceae</taxon>
        <taxon>Nocardiopsis</taxon>
    </lineage>
</organism>
<dbReference type="RefSeq" id="WP_270689605.1">
    <property type="nucleotide sequence ID" value="NZ_JAQFWQ010000111.1"/>
</dbReference>
<evidence type="ECO:0000313" key="3">
    <source>
        <dbReference type="Proteomes" id="UP001527866"/>
    </source>
</evidence>
<sequence>MGNTHLSGGFQAVHADDGSPCPQVTDDGRVLIDGIEYRADEARFGGIVIQPDP</sequence>